<feature type="compositionally biased region" description="Polar residues" evidence="1">
    <location>
        <begin position="17"/>
        <end position="26"/>
    </location>
</feature>
<evidence type="ECO:0000313" key="3">
    <source>
        <dbReference type="Proteomes" id="UP000054350"/>
    </source>
</evidence>
<dbReference type="Proteomes" id="UP000054350">
    <property type="component" value="Unassembled WGS sequence"/>
</dbReference>
<dbReference type="VEuPathDB" id="FungiDB:AMAG_18698"/>
<evidence type="ECO:0000256" key="1">
    <source>
        <dbReference type="SAM" id="MobiDB-lite"/>
    </source>
</evidence>
<dbReference type="AlphaFoldDB" id="A0A0L0SEG1"/>
<accession>A0A0L0SEG1</accession>
<protein>
    <submittedName>
        <fullName evidence="2">Uncharacterized protein</fullName>
    </submittedName>
</protein>
<dbReference type="EMBL" id="GG745337">
    <property type="protein sequence ID" value="KNE60837.1"/>
    <property type="molecule type" value="Genomic_DNA"/>
</dbReference>
<gene>
    <name evidence="2" type="ORF">AMAG_18698</name>
</gene>
<evidence type="ECO:0000313" key="2">
    <source>
        <dbReference type="EMBL" id="KNE60837.1"/>
    </source>
</evidence>
<name>A0A0L0SEG1_ALLM3</name>
<reference evidence="3" key="2">
    <citation type="submission" date="2009-11" db="EMBL/GenBank/DDBJ databases">
        <title>The Genome Sequence of Allomyces macrogynus strain ATCC 38327.</title>
        <authorList>
            <consortium name="The Broad Institute Genome Sequencing Platform"/>
            <person name="Russ C."/>
            <person name="Cuomo C."/>
            <person name="Shea T."/>
            <person name="Young S.K."/>
            <person name="Zeng Q."/>
            <person name="Koehrsen M."/>
            <person name="Haas B."/>
            <person name="Borodovsky M."/>
            <person name="Guigo R."/>
            <person name="Alvarado L."/>
            <person name="Berlin A."/>
            <person name="Borenstein D."/>
            <person name="Chen Z."/>
            <person name="Engels R."/>
            <person name="Freedman E."/>
            <person name="Gellesch M."/>
            <person name="Goldberg J."/>
            <person name="Griggs A."/>
            <person name="Gujja S."/>
            <person name="Heiman D."/>
            <person name="Hepburn T."/>
            <person name="Howarth C."/>
            <person name="Jen D."/>
            <person name="Larson L."/>
            <person name="Lewis B."/>
            <person name="Mehta T."/>
            <person name="Park D."/>
            <person name="Pearson M."/>
            <person name="Roberts A."/>
            <person name="Saif S."/>
            <person name="Shenoy N."/>
            <person name="Sisk P."/>
            <person name="Stolte C."/>
            <person name="Sykes S."/>
            <person name="Walk T."/>
            <person name="White J."/>
            <person name="Yandava C."/>
            <person name="Burger G."/>
            <person name="Gray M.W."/>
            <person name="Holland P.W.H."/>
            <person name="King N."/>
            <person name="Lang F.B.F."/>
            <person name="Roger A.J."/>
            <person name="Ruiz-Trillo I."/>
            <person name="Lander E."/>
            <person name="Nusbaum C."/>
        </authorList>
    </citation>
    <scope>NUCLEOTIDE SEQUENCE [LARGE SCALE GENOMIC DNA]</scope>
    <source>
        <strain evidence="3">ATCC 38327</strain>
    </source>
</reference>
<reference evidence="2 3" key="1">
    <citation type="submission" date="2009-11" db="EMBL/GenBank/DDBJ databases">
        <title>Annotation of Allomyces macrogynus ATCC 38327.</title>
        <authorList>
            <consortium name="The Broad Institute Genome Sequencing Platform"/>
            <person name="Russ C."/>
            <person name="Cuomo C."/>
            <person name="Burger G."/>
            <person name="Gray M.W."/>
            <person name="Holland P.W.H."/>
            <person name="King N."/>
            <person name="Lang F.B.F."/>
            <person name="Roger A.J."/>
            <person name="Ruiz-Trillo I."/>
            <person name="Young S.K."/>
            <person name="Zeng Q."/>
            <person name="Gargeya S."/>
            <person name="Fitzgerald M."/>
            <person name="Haas B."/>
            <person name="Abouelleil A."/>
            <person name="Alvarado L."/>
            <person name="Arachchi H.M."/>
            <person name="Berlin A."/>
            <person name="Chapman S.B."/>
            <person name="Gearin G."/>
            <person name="Goldberg J."/>
            <person name="Griggs A."/>
            <person name="Gujja S."/>
            <person name="Hansen M."/>
            <person name="Heiman D."/>
            <person name="Howarth C."/>
            <person name="Larimer J."/>
            <person name="Lui A."/>
            <person name="MacDonald P.J.P."/>
            <person name="McCowen C."/>
            <person name="Montmayeur A."/>
            <person name="Murphy C."/>
            <person name="Neiman D."/>
            <person name="Pearson M."/>
            <person name="Priest M."/>
            <person name="Roberts A."/>
            <person name="Saif S."/>
            <person name="Shea T."/>
            <person name="Sisk P."/>
            <person name="Stolte C."/>
            <person name="Sykes S."/>
            <person name="Wortman J."/>
            <person name="Nusbaum C."/>
            <person name="Birren B."/>
        </authorList>
    </citation>
    <scope>NUCLEOTIDE SEQUENCE [LARGE SCALE GENOMIC DNA]</scope>
    <source>
        <strain evidence="2 3">ATCC 38327</strain>
    </source>
</reference>
<keyword evidence="3" id="KW-1185">Reference proteome</keyword>
<organism evidence="2 3">
    <name type="scientific">Allomyces macrogynus (strain ATCC 38327)</name>
    <name type="common">Allomyces javanicus var. macrogynus</name>
    <dbReference type="NCBI Taxonomy" id="578462"/>
    <lineage>
        <taxon>Eukaryota</taxon>
        <taxon>Fungi</taxon>
        <taxon>Fungi incertae sedis</taxon>
        <taxon>Blastocladiomycota</taxon>
        <taxon>Blastocladiomycetes</taxon>
        <taxon>Blastocladiales</taxon>
        <taxon>Blastocladiaceae</taxon>
        <taxon>Allomyces</taxon>
    </lineage>
</organism>
<proteinExistence type="predicted"/>
<sequence length="634" mass="68756">MMATGISDPAHDHARDPNSSITSGENSGDAPVYRAREGDTLFYVFSVHRPAKSQLDGAADAQFDDADEEAASNKEDDVGDGWELVKVIPDAFPFSPILHEWGRGLVLDMDEELVGLAVGDKKSLVRVSEKAKWNPFEIDLPVEALDVDGDFHIVIDIVALIPQDATFAARLHPIQLALTTGDALHGTCHDPTSVLSRYMLGLTLAQHLAADLAGIHDDAFQPDLARTMTLSLTLATRAAAAALALDKLDGALALLVDFFAAVESPETSELGKEYTAPLPGGALLAVFGRLEVERFAVEAEVVTRAVGLWCECLERMGEAEMAVAYPRQRPAPCAASTRSTSTLTRAFAPYTLFPVPSVVAWCLTNYPALRPWLNDQPTETTHRLVARLLDALFTAGALRAYATVKSEKKPMGRPAPRGYAKIRAELRAQVSMEDDDGDEVDDDLPPFTFDDAETGHEELLDDDDDEEEEGDATTVLAMADAGTYYKFCTLPHASSPRAAAADLDSAIPTAEIDLAEYVSHLSYAPMQAYRVDKVWNYLTNSHAGVQTLCAWIEAGRPDGGVADSGVEEDVGMVRRKKKGWVPTLKDEQVALRRKIAGAYLRRMVEVGRASLLPKPVPGAAWKVCLMLVEDVESV</sequence>
<feature type="region of interest" description="Disordered" evidence="1">
    <location>
        <begin position="1"/>
        <end position="32"/>
    </location>
</feature>